<evidence type="ECO:0000256" key="2">
    <source>
        <dbReference type="ARBA" id="ARBA00022475"/>
    </source>
</evidence>
<dbReference type="InterPro" id="IPR045860">
    <property type="entry name" value="Snake_toxin-like_sf"/>
</dbReference>
<dbReference type="Proteomes" id="UP000515156">
    <property type="component" value="Chromosome 7"/>
</dbReference>
<evidence type="ECO:0000256" key="5">
    <source>
        <dbReference type="ARBA" id="ARBA00023136"/>
    </source>
</evidence>
<keyword evidence="4 9" id="KW-0732">Signal</keyword>
<protein>
    <submittedName>
        <fullName evidence="11">Ly6/PLAUR domain-containing protein 6 isoform X2</fullName>
    </submittedName>
</protein>
<dbReference type="InterPro" id="IPR039457">
    <property type="entry name" value="LYPD6-like"/>
</dbReference>
<dbReference type="PANTHER" id="PTHR31171:SF0">
    <property type="entry name" value="LY6_PLAUR DOMAIN-CONTAINING PROTEIN 6"/>
    <property type="match status" value="1"/>
</dbReference>
<reference evidence="11" key="1">
    <citation type="submission" date="2025-08" db="UniProtKB">
        <authorList>
            <consortium name="RefSeq"/>
        </authorList>
    </citation>
    <scope>IDENTIFICATION</scope>
</reference>
<evidence type="ECO:0000256" key="3">
    <source>
        <dbReference type="ARBA" id="ARBA00022622"/>
    </source>
</evidence>
<dbReference type="Pfam" id="PF16975">
    <property type="entry name" value="UPAR_LY6_2"/>
    <property type="match status" value="1"/>
</dbReference>
<evidence type="ECO:0000256" key="6">
    <source>
        <dbReference type="ARBA" id="ARBA00023157"/>
    </source>
</evidence>
<dbReference type="PANTHER" id="PTHR31171">
    <property type="entry name" value="LY6/PLAUR DOMAIN-CONTAINING PROTEIN 6"/>
    <property type="match status" value="1"/>
</dbReference>
<proteinExistence type="predicted"/>
<evidence type="ECO:0000256" key="7">
    <source>
        <dbReference type="ARBA" id="ARBA00023180"/>
    </source>
</evidence>
<evidence type="ECO:0000256" key="4">
    <source>
        <dbReference type="ARBA" id="ARBA00022729"/>
    </source>
</evidence>
<dbReference type="SUPFAM" id="SSF57302">
    <property type="entry name" value="Snake toxin-like"/>
    <property type="match status" value="1"/>
</dbReference>
<feature type="signal peptide" evidence="9">
    <location>
        <begin position="1"/>
        <end position="25"/>
    </location>
</feature>
<organism evidence="10 11">
    <name type="scientific">Microcaecilia unicolor</name>
    <dbReference type="NCBI Taxonomy" id="1415580"/>
    <lineage>
        <taxon>Eukaryota</taxon>
        <taxon>Metazoa</taxon>
        <taxon>Chordata</taxon>
        <taxon>Craniata</taxon>
        <taxon>Vertebrata</taxon>
        <taxon>Euteleostomi</taxon>
        <taxon>Amphibia</taxon>
        <taxon>Gymnophiona</taxon>
        <taxon>Siphonopidae</taxon>
        <taxon>Microcaecilia</taxon>
    </lineage>
</organism>
<keyword evidence="8" id="KW-0449">Lipoprotein</keyword>
<dbReference type="GO" id="GO:0098552">
    <property type="term" value="C:side of membrane"/>
    <property type="evidence" value="ECO:0007669"/>
    <property type="project" value="UniProtKB-KW"/>
</dbReference>
<keyword evidence="10" id="KW-1185">Reference proteome</keyword>
<keyword evidence="6" id="KW-1015">Disulfide bond</keyword>
<dbReference type="GO" id="GO:0030550">
    <property type="term" value="F:acetylcholine receptor inhibitor activity"/>
    <property type="evidence" value="ECO:0007669"/>
    <property type="project" value="TreeGrafter"/>
</dbReference>
<evidence type="ECO:0000256" key="8">
    <source>
        <dbReference type="ARBA" id="ARBA00023288"/>
    </source>
</evidence>
<sequence length="138" mass="15514">MEPWPGVAWVLLLSFIADLLKTGQSRDFTVKDIINLHPSKTRYCYTQHIMDTRGESISVTKYCVPLERCLSIGCKETKHEGHKICTSCCEGNICNLALPRNATDAVFATTSPVNQTERHLQQIVLILSCLSLLWMTTT</sequence>
<dbReference type="RefSeq" id="XP_030066135.1">
    <property type="nucleotide sequence ID" value="XM_030210275.1"/>
</dbReference>
<dbReference type="AlphaFoldDB" id="A0A6P7YSA7"/>
<feature type="chain" id="PRO_5028162876" evidence="9">
    <location>
        <begin position="26"/>
        <end position="138"/>
    </location>
</feature>
<accession>A0A6P7YSA7</accession>
<evidence type="ECO:0000256" key="1">
    <source>
        <dbReference type="ARBA" id="ARBA00004609"/>
    </source>
</evidence>
<evidence type="ECO:0000256" key="9">
    <source>
        <dbReference type="SAM" id="SignalP"/>
    </source>
</evidence>
<gene>
    <name evidence="11" type="primary">LYPD6</name>
</gene>
<evidence type="ECO:0000313" key="11">
    <source>
        <dbReference type="RefSeq" id="XP_030066135.1"/>
    </source>
</evidence>
<comment type="subcellular location">
    <subcellularLocation>
        <location evidence="1">Cell membrane</location>
        <topology evidence="1">Lipid-anchor</topology>
        <topology evidence="1">GPI-anchor</topology>
    </subcellularLocation>
</comment>
<keyword evidence="3" id="KW-0336">GPI-anchor</keyword>
<dbReference type="GO" id="GO:0005886">
    <property type="term" value="C:plasma membrane"/>
    <property type="evidence" value="ECO:0007669"/>
    <property type="project" value="UniProtKB-SubCell"/>
</dbReference>
<keyword evidence="7" id="KW-0325">Glycoprotein</keyword>
<keyword evidence="2" id="KW-1003">Cell membrane</keyword>
<dbReference type="Gene3D" id="2.10.60.10">
    <property type="entry name" value="CD59"/>
    <property type="match status" value="1"/>
</dbReference>
<name>A0A6P7YSA7_9AMPH</name>
<dbReference type="GeneID" id="115474678"/>
<dbReference type="GO" id="GO:0090263">
    <property type="term" value="P:positive regulation of canonical Wnt signaling pathway"/>
    <property type="evidence" value="ECO:0007669"/>
    <property type="project" value="TreeGrafter"/>
</dbReference>
<evidence type="ECO:0000313" key="10">
    <source>
        <dbReference type="Proteomes" id="UP000515156"/>
    </source>
</evidence>
<keyword evidence="5" id="KW-0472">Membrane</keyword>
<dbReference type="CTD" id="130574"/>